<sequence length="173" mass="19964">EKIILLLGDLVSDSRIQLNYPKSIEQIEHNMIRYVNMIENLPNPNPREINTSVRYAIETIGKTKTIDLQRKVIDSLISWVNEPIFRKIRNAILISMGKMPPDSEIVEFLVIFLSKPQEKSTLIPSLWALGKQGSRDLTNPIFIDYLGEVQDRILEIMDNSNDFETVQYIAYSL</sequence>
<proteinExistence type="predicted"/>
<feature type="non-terminal residue" evidence="1">
    <location>
        <position position="173"/>
    </location>
</feature>
<name>X1K503_9ZZZZ</name>
<gene>
    <name evidence="1" type="ORF">S03H2_67636</name>
</gene>
<dbReference type="EMBL" id="BARU01044323">
    <property type="protein sequence ID" value="GAH77138.1"/>
    <property type="molecule type" value="Genomic_DNA"/>
</dbReference>
<comment type="caution">
    <text evidence="1">The sequence shown here is derived from an EMBL/GenBank/DDBJ whole genome shotgun (WGS) entry which is preliminary data.</text>
</comment>
<reference evidence="1" key="1">
    <citation type="journal article" date="2014" name="Front. Microbiol.">
        <title>High frequency of phylogenetically diverse reductive dehalogenase-homologous genes in deep subseafloor sedimentary metagenomes.</title>
        <authorList>
            <person name="Kawai M."/>
            <person name="Futagami T."/>
            <person name="Toyoda A."/>
            <person name="Takaki Y."/>
            <person name="Nishi S."/>
            <person name="Hori S."/>
            <person name="Arai W."/>
            <person name="Tsubouchi T."/>
            <person name="Morono Y."/>
            <person name="Uchiyama I."/>
            <person name="Ito T."/>
            <person name="Fujiyama A."/>
            <person name="Inagaki F."/>
            <person name="Takami H."/>
        </authorList>
    </citation>
    <scope>NUCLEOTIDE SEQUENCE</scope>
    <source>
        <strain evidence="1">Expedition CK06-06</strain>
    </source>
</reference>
<dbReference type="AlphaFoldDB" id="X1K503"/>
<evidence type="ECO:0008006" key="2">
    <source>
        <dbReference type="Google" id="ProtNLM"/>
    </source>
</evidence>
<organism evidence="1">
    <name type="scientific">marine sediment metagenome</name>
    <dbReference type="NCBI Taxonomy" id="412755"/>
    <lineage>
        <taxon>unclassified sequences</taxon>
        <taxon>metagenomes</taxon>
        <taxon>ecological metagenomes</taxon>
    </lineage>
</organism>
<accession>X1K503</accession>
<protein>
    <recommendedName>
        <fullName evidence="2">Clathrin/coatomer adaptor adaptin-like N-terminal domain-containing protein</fullName>
    </recommendedName>
</protein>
<feature type="non-terminal residue" evidence="1">
    <location>
        <position position="1"/>
    </location>
</feature>
<evidence type="ECO:0000313" key="1">
    <source>
        <dbReference type="EMBL" id="GAH77138.1"/>
    </source>
</evidence>